<dbReference type="AlphaFoldDB" id="X0XNF1"/>
<dbReference type="GO" id="GO:0016740">
    <property type="term" value="F:transferase activity"/>
    <property type="evidence" value="ECO:0007669"/>
    <property type="project" value="UniProtKB-KW"/>
</dbReference>
<evidence type="ECO:0000259" key="2">
    <source>
        <dbReference type="Pfam" id="PF02709"/>
    </source>
</evidence>
<dbReference type="InterPro" id="IPR027791">
    <property type="entry name" value="Galactosyl_T_C"/>
</dbReference>
<gene>
    <name evidence="3" type="ORF">S01H1_72646</name>
</gene>
<dbReference type="SUPFAM" id="SSF53448">
    <property type="entry name" value="Nucleotide-diphospho-sugar transferases"/>
    <property type="match status" value="1"/>
</dbReference>
<dbReference type="Pfam" id="PF02709">
    <property type="entry name" value="Glyco_transf_7C"/>
    <property type="match status" value="1"/>
</dbReference>
<dbReference type="Gene3D" id="3.90.550.10">
    <property type="entry name" value="Spore Coat Polysaccharide Biosynthesis Protein SpsA, Chain A"/>
    <property type="match status" value="1"/>
</dbReference>
<protein>
    <recommendedName>
        <fullName evidence="2">Galactosyltransferase C-terminal domain-containing protein</fullName>
    </recommendedName>
</protein>
<evidence type="ECO:0000256" key="1">
    <source>
        <dbReference type="ARBA" id="ARBA00022679"/>
    </source>
</evidence>
<dbReference type="InterPro" id="IPR029044">
    <property type="entry name" value="Nucleotide-diphossugar_trans"/>
</dbReference>
<feature type="domain" description="Galactosyltransferase C-terminal" evidence="2">
    <location>
        <begin position="37"/>
        <end position="83"/>
    </location>
</feature>
<dbReference type="EMBL" id="BARS01048473">
    <property type="protein sequence ID" value="GAG36872.1"/>
    <property type="molecule type" value="Genomic_DNA"/>
</dbReference>
<comment type="caution">
    <text evidence="3">The sequence shown here is derived from an EMBL/GenBank/DDBJ whole genome shotgun (WGS) entry which is preliminary data.</text>
</comment>
<name>X0XNF1_9ZZZZ</name>
<keyword evidence="1" id="KW-0808">Transferase</keyword>
<accession>X0XNF1</accession>
<evidence type="ECO:0000313" key="3">
    <source>
        <dbReference type="EMBL" id="GAG36872.1"/>
    </source>
</evidence>
<organism evidence="3">
    <name type="scientific">marine sediment metagenome</name>
    <dbReference type="NCBI Taxonomy" id="412755"/>
    <lineage>
        <taxon>unclassified sequences</taxon>
        <taxon>metagenomes</taxon>
        <taxon>ecological metagenomes</taxon>
    </lineage>
</organism>
<feature type="non-terminal residue" evidence="3">
    <location>
        <position position="1"/>
    </location>
</feature>
<sequence>GFYPDFKLLEVALDNRRRGFSWPDSLKYDHCNILGINAVGGCLLGMKKDFLKIRGFNENFAGWGYEDTEIISRIRILHGKSASMDWKKDLEPFYRCEGKSEFLFHFPHTKESVTSRQVVLASNKQESDKVEGMNTEELTNYIKEWTWLK</sequence>
<proteinExistence type="predicted"/>
<reference evidence="3" key="1">
    <citation type="journal article" date="2014" name="Front. Microbiol.">
        <title>High frequency of phylogenetically diverse reductive dehalogenase-homologous genes in deep subseafloor sedimentary metagenomes.</title>
        <authorList>
            <person name="Kawai M."/>
            <person name="Futagami T."/>
            <person name="Toyoda A."/>
            <person name="Takaki Y."/>
            <person name="Nishi S."/>
            <person name="Hori S."/>
            <person name="Arai W."/>
            <person name="Tsubouchi T."/>
            <person name="Morono Y."/>
            <person name="Uchiyama I."/>
            <person name="Ito T."/>
            <person name="Fujiyama A."/>
            <person name="Inagaki F."/>
            <person name="Takami H."/>
        </authorList>
    </citation>
    <scope>NUCLEOTIDE SEQUENCE</scope>
    <source>
        <strain evidence="3">Expedition CK06-06</strain>
    </source>
</reference>